<dbReference type="RefSeq" id="WP_120746035.1">
    <property type="nucleotide sequence ID" value="NZ_RBAH01000002.1"/>
</dbReference>
<gene>
    <name evidence="3" type="ORF">D7M11_04850</name>
</gene>
<keyword evidence="2" id="KW-0732">Signal</keyword>
<name>A0A3B0CQS9_9BACL</name>
<accession>A0A3B0CQS9</accession>
<evidence type="ECO:0000256" key="1">
    <source>
        <dbReference type="SAM" id="MobiDB-lite"/>
    </source>
</evidence>
<organism evidence="3 4">
    <name type="scientific">Paenibacillus ginsengarvi</name>
    <dbReference type="NCBI Taxonomy" id="400777"/>
    <lineage>
        <taxon>Bacteria</taxon>
        <taxon>Bacillati</taxon>
        <taxon>Bacillota</taxon>
        <taxon>Bacilli</taxon>
        <taxon>Bacillales</taxon>
        <taxon>Paenibacillaceae</taxon>
        <taxon>Paenibacillus</taxon>
    </lineage>
</organism>
<feature type="compositionally biased region" description="Low complexity" evidence="1">
    <location>
        <begin position="75"/>
        <end position="84"/>
    </location>
</feature>
<evidence type="ECO:0000256" key="2">
    <source>
        <dbReference type="SAM" id="SignalP"/>
    </source>
</evidence>
<sequence>MKKKMQVLMIGTVAALLIVGGGSAIGWNHAWAADAVSDQTVPKPPREGGQRKPPGQGKPKKDERKDDRPCPESSAPDAAPAPGAEGRGGRPAPAPGGLGGPRGPQAPAAEPQGEQTVAVSGGYETDPVDHGRPVVLIAAALGVPTEVFREAFSGVNPAGLDRGPTAEEAQKNKAALMSVLAPYGITNERLDEVSNYYRYNGSKGQLWQHQPATAEAIVTDGVLTGVAITNPGSGYTSAPTIKVKAPDGTIVNAVATVAYTTDFRTNGSLTSITLKP</sequence>
<feature type="compositionally biased region" description="Basic and acidic residues" evidence="1">
    <location>
        <begin position="59"/>
        <end position="70"/>
    </location>
</feature>
<dbReference type="AlphaFoldDB" id="A0A3B0CQS9"/>
<protein>
    <submittedName>
        <fullName evidence="3">Uncharacterized protein</fullName>
    </submittedName>
</protein>
<reference evidence="3 4" key="1">
    <citation type="journal article" date="2007" name="Int. J. Syst. Evol. Microbiol.">
        <title>Paenibacillus ginsengarvi sp. nov., isolated from soil from ginseng cultivation.</title>
        <authorList>
            <person name="Yoon M.H."/>
            <person name="Ten L.N."/>
            <person name="Im W.T."/>
        </authorList>
    </citation>
    <scope>NUCLEOTIDE SEQUENCE [LARGE SCALE GENOMIC DNA]</scope>
    <source>
        <strain evidence="3 4">KCTC 13059</strain>
    </source>
</reference>
<dbReference type="Proteomes" id="UP000282311">
    <property type="component" value="Unassembled WGS sequence"/>
</dbReference>
<dbReference type="EMBL" id="RBAH01000002">
    <property type="protein sequence ID" value="RKN86344.1"/>
    <property type="molecule type" value="Genomic_DNA"/>
</dbReference>
<keyword evidence="4" id="KW-1185">Reference proteome</keyword>
<feature type="compositionally biased region" description="Low complexity" evidence="1">
    <location>
        <begin position="103"/>
        <end position="115"/>
    </location>
</feature>
<proteinExistence type="predicted"/>
<feature type="chain" id="PRO_5017201479" evidence="2">
    <location>
        <begin position="33"/>
        <end position="276"/>
    </location>
</feature>
<evidence type="ECO:0000313" key="4">
    <source>
        <dbReference type="Proteomes" id="UP000282311"/>
    </source>
</evidence>
<comment type="caution">
    <text evidence="3">The sequence shown here is derived from an EMBL/GenBank/DDBJ whole genome shotgun (WGS) entry which is preliminary data.</text>
</comment>
<evidence type="ECO:0000313" key="3">
    <source>
        <dbReference type="EMBL" id="RKN86344.1"/>
    </source>
</evidence>
<feature type="signal peptide" evidence="2">
    <location>
        <begin position="1"/>
        <end position="32"/>
    </location>
</feature>
<feature type="region of interest" description="Disordered" evidence="1">
    <location>
        <begin position="36"/>
        <end position="129"/>
    </location>
</feature>